<dbReference type="InterPro" id="IPR021772">
    <property type="entry name" value="WDR48/Bun107"/>
</dbReference>
<evidence type="ECO:0000313" key="2">
    <source>
        <dbReference type="Proteomes" id="UP000237000"/>
    </source>
</evidence>
<accession>A0A2P5D8C9</accession>
<dbReference type="InParanoid" id="A0A2P5D8C9"/>
<evidence type="ECO:0000313" key="1">
    <source>
        <dbReference type="EMBL" id="PON69508.1"/>
    </source>
</evidence>
<dbReference type="STRING" id="63057.A0A2P5D8C9"/>
<organism evidence="1 2">
    <name type="scientific">Trema orientale</name>
    <name type="common">Charcoal tree</name>
    <name type="synonym">Celtis orientalis</name>
    <dbReference type="NCBI Taxonomy" id="63057"/>
    <lineage>
        <taxon>Eukaryota</taxon>
        <taxon>Viridiplantae</taxon>
        <taxon>Streptophyta</taxon>
        <taxon>Embryophyta</taxon>
        <taxon>Tracheophyta</taxon>
        <taxon>Spermatophyta</taxon>
        <taxon>Magnoliopsida</taxon>
        <taxon>eudicotyledons</taxon>
        <taxon>Gunneridae</taxon>
        <taxon>Pentapetalae</taxon>
        <taxon>rosids</taxon>
        <taxon>fabids</taxon>
        <taxon>Rosales</taxon>
        <taxon>Cannabaceae</taxon>
        <taxon>Trema</taxon>
    </lineage>
</organism>
<protein>
    <submittedName>
        <fullName evidence="1">Uncharacterized protein</fullName>
    </submittedName>
</protein>
<sequence>MSDAIRSIKLNGNNNKHNNNNIVRQMVLSPDMSLATVRAYIWKKSDDLVLNYKWMRISGKSFGKFP</sequence>
<dbReference type="OrthoDB" id="2421129at2759"/>
<gene>
    <name evidence="1" type="ORF">TorRG33x02_259340</name>
</gene>
<reference evidence="2" key="1">
    <citation type="submission" date="2016-06" db="EMBL/GenBank/DDBJ databases">
        <title>Parallel loss of symbiosis genes in relatives of nitrogen-fixing non-legume Parasponia.</title>
        <authorList>
            <person name="Van Velzen R."/>
            <person name="Holmer R."/>
            <person name="Bu F."/>
            <person name="Rutten L."/>
            <person name="Van Zeijl A."/>
            <person name="Liu W."/>
            <person name="Santuari L."/>
            <person name="Cao Q."/>
            <person name="Sharma T."/>
            <person name="Shen D."/>
            <person name="Roswanjaya Y."/>
            <person name="Wardhani T."/>
            <person name="Kalhor M.S."/>
            <person name="Jansen J."/>
            <person name="Van den Hoogen J."/>
            <person name="Gungor B."/>
            <person name="Hartog M."/>
            <person name="Hontelez J."/>
            <person name="Verver J."/>
            <person name="Yang W.-C."/>
            <person name="Schijlen E."/>
            <person name="Repin R."/>
            <person name="Schilthuizen M."/>
            <person name="Schranz E."/>
            <person name="Heidstra R."/>
            <person name="Miyata K."/>
            <person name="Fedorova E."/>
            <person name="Kohlen W."/>
            <person name="Bisseling T."/>
            <person name="Smit S."/>
            <person name="Geurts R."/>
        </authorList>
    </citation>
    <scope>NUCLEOTIDE SEQUENCE [LARGE SCALE GENOMIC DNA]</scope>
    <source>
        <strain evidence="2">cv. RG33-2</strain>
    </source>
</reference>
<dbReference type="Proteomes" id="UP000237000">
    <property type="component" value="Unassembled WGS sequence"/>
</dbReference>
<dbReference type="Pfam" id="PF11816">
    <property type="entry name" value="DUF3337"/>
    <property type="match status" value="1"/>
</dbReference>
<keyword evidence="2" id="KW-1185">Reference proteome</keyword>
<name>A0A2P5D8C9_TREOI</name>
<comment type="caution">
    <text evidence="1">The sequence shown here is derived from an EMBL/GenBank/DDBJ whole genome shotgun (WGS) entry which is preliminary data.</text>
</comment>
<dbReference type="EMBL" id="JXTC01000288">
    <property type="protein sequence ID" value="PON69508.1"/>
    <property type="molecule type" value="Genomic_DNA"/>
</dbReference>
<dbReference type="AlphaFoldDB" id="A0A2P5D8C9"/>
<proteinExistence type="predicted"/>